<keyword evidence="1" id="KW-0472">Membrane</keyword>
<evidence type="ECO:0008006" key="4">
    <source>
        <dbReference type="Google" id="ProtNLM"/>
    </source>
</evidence>
<dbReference type="InterPro" id="IPR025291">
    <property type="entry name" value="DUF4153"/>
</dbReference>
<feature type="transmembrane region" description="Helical" evidence="1">
    <location>
        <begin position="46"/>
        <end position="65"/>
    </location>
</feature>
<dbReference type="Pfam" id="PF13687">
    <property type="entry name" value="DUF4153"/>
    <property type="match status" value="1"/>
</dbReference>
<feature type="transmembrane region" description="Helical" evidence="1">
    <location>
        <begin position="77"/>
        <end position="95"/>
    </location>
</feature>
<reference evidence="2 3" key="1">
    <citation type="journal article" date="2016" name="Nat. Commun.">
        <title>Thousands of microbial genomes shed light on interconnected biogeochemical processes in an aquifer system.</title>
        <authorList>
            <person name="Anantharaman K."/>
            <person name="Brown C.T."/>
            <person name="Hug L.A."/>
            <person name="Sharon I."/>
            <person name="Castelle C.J."/>
            <person name="Probst A.J."/>
            <person name="Thomas B.C."/>
            <person name="Singh A."/>
            <person name="Wilkins M.J."/>
            <person name="Karaoz U."/>
            <person name="Brodie E.L."/>
            <person name="Williams K.H."/>
            <person name="Hubbard S.S."/>
            <person name="Banfield J.F."/>
        </authorList>
    </citation>
    <scope>NUCLEOTIDE SEQUENCE [LARGE SCALE GENOMIC DNA]</scope>
</reference>
<keyword evidence="1" id="KW-1133">Transmembrane helix</keyword>
<feature type="transmembrane region" description="Helical" evidence="1">
    <location>
        <begin position="253"/>
        <end position="273"/>
    </location>
</feature>
<evidence type="ECO:0000313" key="2">
    <source>
        <dbReference type="EMBL" id="OGC55260.1"/>
    </source>
</evidence>
<keyword evidence="1" id="KW-0812">Transmembrane</keyword>
<dbReference type="AlphaFoldDB" id="A0A1F4VE94"/>
<feature type="transmembrane region" description="Helical" evidence="1">
    <location>
        <begin position="183"/>
        <end position="204"/>
    </location>
</feature>
<accession>A0A1F4VE94</accession>
<gene>
    <name evidence="2" type="ORF">A3A78_04775</name>
</gene>
<feature type="transmembrane region" description="Helical" evidence="1">
    <location>
        <begin position="17"/>
        <end position="34"/>
    </location>
</feature>
<feature type="transmembrane region" description="Helical" evidence="1">
    <location>
        <begin position="343"/>
        <end position="367"/>
    </location>
</feature>
<sequence length="598" mass="67372">MTADSTLVLLEKTVRRFPLTLASSTAFVILMIYLIEKQFNPNDGILKLLIILSMGVPLFTALHLITEAKAIKRVHKILLNGLGVLALAVYFFLYLPKNIDLFTGGHINNIVLHQVVLYLIAFSSPYLVRNSEGNFRTYLRKMVLRFALSFIFSAIVYMGITVILSTINYLFTVNIKPELNLQLWFVTANFVGLFYFLAGVPANFDDLGQDQKWLDILKIATEYILIPLNYAYLVILYLYLLKILITRTWPEDGVSNIILGYSIFSIFTWALVPNGEDKINLITKYFKKLVFASLIPLAITLLIAIGIRISAYGYTERRYLLLILGIWLLLSSVYFALTKTQSLKYIFTSLVIIVFVSSIGPQSAVNVSRVSQLTRFKDILAKNGMLIDGVAIPPKQAISVQDAYELRSIISYLGHIHNFSGIENSFPNMQFDNSNKLVSEKETSILTFLNLPDARPHEQSDYLYLSTKDINIMDISGYDVMLKMCGAYQFGTVSCSYEGTDIKVLRTNDVIQIVAANESINFNLNDIVKNANLNPNNYNYEIDPKDMDLVEAGSNYRVKLYITSLSGYLTPDGTSIKSVNSVDGYVLIKNLADKPLPN</sequence>
<comment type="caution">
    <text evidence="2">The sequence shown here is derived from an EMBL/GenBank/DDBJ whole genome shotgun (WGS) entry which is preliminary data.</text>
</comment>
<feature type="transmembrane region" description="Helical" evidence="1">
    <location>
        <begin position="224"/>
        <end position="241"/>
    </location>
</feature>
<dbReference type="EMBL" id="MEVI01000003">
    <property type="protein sequence ID" value="OGC55260.1"/>
    <property type="molecule type" value="Genomic_DNA"/>
</dbReference>
<feature type="transmembrane region" description="Helical" evidence="1">
    <location>
        <begin position="285"/>
        <end position="307"/>
    </location>
</feature>
<feature type="transmembrane region" description="Helical" evidence="1">
    <location>
        <begin position="319"/>
        <end position="337"/>
    </location>
</feature>
<organism evidence="2 3">
    <name type="scientific">candidate division WWE3 bacterium RIFCSPLOWO2_01_FULL_41_18</name>
    <dbReference type="NCBI Taxonomy" id="1802625"/>
    <lineage>
        <taxon>Bacteria</taxon>
        <taxon>Katanobacteria</taxon>
    </lineage>
</organism>
<evidence type="ECO:0000313" key="3">
    <source>
        <dbReference type="Proteomes" id="UP000176504"/>
    </source>
</evidence>
<protein>
    <recommendedName>
        <fullName evidence="4">DUF4153 domain-containing protein</fullName>
    </recommendedName>
</protein>
<dbReference type="Proteomes" id="UP000176504">
    <property type="component" value="Unassembled WGS sequence"/>
</dbReference>
<evidence type="ECO:0000256" key="1">
    <source>
        <dbReference type="SAM" id="Phobius"/>
    </source>
</evidence>
<proteinExistence type="predicted"/>
<name>A0A1F4VE94_UNCKA</name>
<feature type="transmembrane region" description="Helical" evidence="1">
    <location>
        <begin position="148"/>
        <end position="171"/>
    </location>
</feature>